<feature type="region of interest" description="Disordered" evidence="5">
    <location>
        <begin position="1579"/>
        <end position="1618"/>
    </location>
</feature>
<dbReference type="PANTHER" id="PTHR22767">
    <property type="entry name" value="N-TERMINAL ACETYLTRANSFERASE-RELATED"/>
    <property type="match status" value="1"/>
</dbReference>
<accession>M4CH82</accession>
<dbReference type="EnsemblPlants" id="Bra003565.1">
    <property type="protein sequence ID" value="Bra003565.1-P"/>
    <property type="gene ID" value="Bra003565"/>
</dbReference>
<dbReference type="GO" id="GO:0005737">
    <property type="term" value="C:cytoplasm"/>
    <property type="evidence" value="ECO:0000318"/>
    <property type="project" value="GO_Central"/>
</dbReference>
<reference evidence="6" key="3">
    <citation type="submission" date="2023-03" db="UniProtKB">
        <authorList>
            <consortium name="EnsemblPlants"/>
        </authorList>
    </citation>
    <scope>IDENTIFICATION</scope>
    <source>
        <strain evidence="6">cv. Chiifu-401-42</strain>
    </source>
</reference>
<dbReference type="Gene3D" id="1.25.40.1010">
    <property type="match status" value="1"/>
</dbReference>
<dbReference type="SMART" id="SM00028">
    <property type="entry name" value="TPR"/>
    <property type="match status" value="2"/>
</dbReference>
<protein>
    <submittedName>
        <fullName evidence="6">Uncharacterized protein</fullName>
    </submittedName>
</protein>
<keyword evidence="1" id="KW-0677">Repeat</keyword>
<feature type="repeat" description="TPR" evidence="3">
    <location>
        <begin position="801"/>
        <end position="834"/>
    </location>
</feature>
<reference evidence="6 7" key="1">
    <citation type="journal article" date="2011" name="Nat. Genet.">
        <title>The genome of the mesopolyploid crop species Brassica rapa.</title>
        <authorList>
            <consortium name="Brassica rapa Genome Sequencing Project Consortium"/>
            <person name="Wang X."/>
            <person name="Wang H."/>
            <person name="Wang J."/>
            <person name="Sun R."/>
            <person name="Wu J."/>
            <person name="Liu S."/>
            <person name="Bai Y."/>
            <person name="Mun J.H."/>
            <person name="Bancroft I."/>
            <person name="Cheng F."/>
            <person name="Huang S."/>
            <person name="Li X."/>
            <person name="Hua W."/>
            <person name="Wang J."/>
            <person name="Wang X."/>
            <person name="Freeling M."/>
            <person name="Pires J.C."/>
            <person name="Paterson A.H."/>
            <person name="Chalhoub B."/>
            <person name="Wang B."/>
            <person name="Hayward A."/>
            <person name="Sharpe A.G."/>
            <person name="Park B.S."/>
            <person name="Weisshaar B."/>
            <person name="Liu B."/>
            <person name="Li B."/>
            <person name="Liu B."/>
            <person name="Tong C."/>
            <person name="Song C."/>
            <person name="Duran C."/>
            <person name="Peng C."/>
            <person name="Geng C."/>
            <person name="Koh C."/>
            <person name="Lin C."/>
            <person name="Edwards D."/>
            <person name="Mu D."/>
            <person name="Shen D."/>
            <person name="Soumpourou E."/>
            <person name="Li F."/>
            <person name="Fraser F."/>
            <person name="Conant G."/>
            <person name="Lassalle G."/>
            <person name="King G.J."/>
            <person name="Bonnema G."/>
            <person name="Tang H."/>
            <person name="Wang H."/>
            <person name="Belcram H."/>
            <person name="Zhou H."/>
            <person name="Hirakawa H."/>
            <person name="Abe H."/>
            <person name="Guo H."/>
            <person name="Wang H."/>
            <person name="Jin H."/>
            <person name="Parkin I.A."/>
            <person name="Batley J."/>
            <person name="Kim J.S."/>
            <person name="Just J."/>
            <person name="Li J."/>
            <person name="Xu J."/>
            <person name="Deng J."/>
            <person name="Kim J.A."/>
            <person name="Li J."/>
            <person name="Yu J."/>
            <person name="Meng J."/>
            <person name="Wang J."/>
            <person name="Min J."/>
            <person name="Poulain J."/>
            <person name="Wang J."/>
            <person name="Hatakeyama K."/>
            <person name="Wu K."/>
            <person name="Wang L."/>
            <person name="Fang L."/>
            <person name="Trick M."/>
            <person name="Links M.G."/>
            <person name="Zhao M."/>
            <person name="Jin M."/>
            <person name="Ramchiary N."/>
            <person name="Drou N."/>
            <person name="Berkman P.J."/>
            <person name="Cai Q."/>
            <person name="Huang Q."/>
            <person name="Li R."/>
            <person name="Tabata S."/>
            <person name="Cheng S."/>
            <person name="Zhang S."/>
            <person name="Zhang S."/>
            <person name="Huang S."/>
            <person name="Sato S."/>
            <person name="Sun S."/>
            <person name="Kwon S.J."/>
            <person name="Choi S.R."/>
            <person name="Lee T.H."/>
            <person name="Fan W."/>
            <person name="Zhao X."/>
            <person name="Tan X."/>
            <person name="Xu X."/>
            <person name="Wang Y."/>
            <person name="Qiu Y."/>
            <person name="Yin Y."/>
            <person name="Li Y."/>
            <person name="Du Y."/>
            <person name="Liao Y."/>
            <person name="Lim Y."/>
            <person name="Narusaka Y."/>
            <person name="Wang Y."/>
            <person name="Wang Z."/>
            <person name="Li Z."/>
            <person name="Wang Z."/>
            <person name="Xiong Z."/>
            <person name="Zhang Z."/>
        </authorList>
    </citation>
    <scope>NUCLEOTIDE SEQUENCE [LARGE SCALE GENOMIC DNA]</scope>
    <source>
        <strain evidence="6 7">cv. Chiifu-401-42</strain>
    </source>
</reference>
<sequence length="1618" mass="187756">MNGEITYLLSDEKTDNTRKKKKARWRFRNWVFVIPGDEAQQQVDVKREKDNMEVYENMVQYHEWCYQLFNTLHVLNKRFELIFTKKKNGKTKLEYTWVEINPELVLTKCLRRHRKVRGICEKLRDSKQYPQALDVSQWMTEHKICSLVPEDYTTDFHLIKNVLVFEEVEKFLEKVPENLRNKSMYTVLILKYAESGKKDIDRTEDVFKKMRELGLLLKPSPFSSMMSLYISVGNRVKVDEILREMKENNVKVDSLTMAKAYLRVGSKREAREMLLGTEELNDPMELMSLYGEAGDREDVYRIRNLYKKTREQDNDGFLTLNFDVCNRAAVMYYNEYEWSSLEFDIRIPTMVVSGFRKRKNFQRADILMNKTLRNIKFGNKSFTLSPEEWGKIERNQVKPSELRDLIKNFQDSTQFPKALEPSSWLCDQEVISLFLEDYANRFDLTEKVLGFKEAQNESDAKENMSLSLGNKIKHLVGGHTLMADRMWEPCGFELYDWKYKKQMESFINQGPNVEEILKVKVLQVSDIYGSYGCKETSVTTSLLNGVFTHETYPLADKLYLHANELEVWHEKIKISNDANICKRLREQVLLRIMSTEKHRKYRRAWKFKFMSKNLIGVCTSRRRYFDPGITKLFREILVYAAVSTMRFEAAAEICLWAHHSSRRLIRRNEPEIKRLHEMRSSMSLKTSSEMAFILHEIGSETVESIIGQNRGSFALELQRNENTPHVWHRWKNRVGKWQAVYKSYETKQYKKGLKAADAILKKFPSHGETLSMKGLTLNCMDRKTEAYELVRLGVKNDIKSHVCWHVFGLLYRSDREYREAIKCYRNALRIDPENLEILRDLSLLQAQMRDLSGFVETRQQLLTLKPNHRMNWIGFAVSQHLNANASKAVEILEAFEGTLEDDYPPENELCEHTEMILYKVSLLEEIGAFDKALEELHKKEPKIVDKLSYKELEVSLLSKLGRPAEADKLYRVLLSMNPDNYRYYEGLQKCFGLYSESGQYSSDKIEKLNALYQSLSEQYTRSSAVKRIPLDFLQDESFKEAVAKYIKPLLTKGVPSLFSDLSSLYDHPLKPDILEQVVVEMEHSIRTTGSYPGSDVKEPPSTLLWTLFFLAQHYDKRGQYDVALGKIDEAIAHTPTVIDLYSVKSRIMKHAGDLTAAAALADEARCMDLADRYINSECVKRMLQADQVTLAEKTAVLFTKEGDQINNLHDMQCMWYDLASGDSYFRQGDLGRALKRFLAVEKHYTDISEDQFDFHSYCLRKMTLRSYVDMLKFQDRLHSFPYFHKAAIRAIRCYLKLHDSPKSTAEEDGMSKMAPAQKKKMKKQKKAEERAKKEAESKSEESTASGVSKSGKKNVKPVDPDPHGQKLIQVEEPMAEASKYLRLLQKHSPNSLETHLVSFEVNMRKQKFLLAFQAVKQMLKLDAENPDSHRSLIKFFLNTESTSAPTTEAEKLRWSVLEAERPSISQLLNKSLVEVNEDFLGRHKDSLVHRAAYAEMLYLLDPSKKTEAIKTIEDSTNKVVQTNGAQIEWKLKDCIAVHKLLDTVLLDSEAASRWKSRCAEYFPCSTYFEGKRSSVMPDSVYNSSRKSNDNGDAPNHPMGQTEMSDGQVEAFKSLSVST</sequence>
<dbReference type="STRING" id="51351.M4CH82"/>
<dbReference type="SUPFAM" id="SSF48452">
    <property type="entry name" value="TPR-like"/>
    <property type="match status" value="2"/>
</dbReference>
<feature type="region of interest" description="Disordered" evidence="5">
    <location>
        <begin position="1302"/>
        <end position="1364"/>
    </location>
</feature>
<dbReference type="Pfam" id="PF13181">
    <property type="entry name" value="TPR_8"/>
    <property type="match status" value="1"/>
</dbReference>
<dbReference type="Gene3D" id="1.25.40.1040">
    <property type="match status" value="1"/>
</dbReference>
<dbReference type="FunFam" id="1.25.40.1040:FF:000003">
    <property type="entry name" value="N-terminal acetyltransferase A, auxiliary subunit"/>
    <property type="match status" value="1"/>
</dbReference>
<dbReference type="eggNOG" id="KOG1156">
    <property type="taxonomic scope" value="Eukaryota"/>
</dbReference>
<evidence type="ECO:0000313" key="6">
    <source>
        <dbReference type="EnsemblPlants" id="Bra003565.1-P"/>
    </source>
</evidence>
<keyword evidence="2 3" id="KW-0802">TPR repeat</keyword>
<dbReference type="PANTHER" id="PTHR22767:SF12">
    <property type="entry name" value="BNAC02G23120D PROTEIN"/>
    <property type="match status" value="1"/>
</dbReference>
<organism evidence="6 7">
    <name type="scientific">Brassica campestris</name>
    <name type="common">Field mustard</name>
    <dbReference type="NCBI Taxonomy" id="3711"/>
    <lineage>
        <taxon>Eukaryota</taxon>
        <taxon>Viridiplantae</taxon>
        <taxon>Streptophyta</taxon>
        <taxon>Embryophyta</taxon>
        <taxon>Tracheophyta</taxon>
        <taxon>Spermatophyta</taxon>
        <taxon>Magnoliopsida</taxon>
        <taxon>eudicotyledons</taxon>
        <taxon>Gunneridae</taxon>
        <taxon>Pentapetalae</taxon>
        <taxon>rosids</taxon>
        <taxon>malvids</taxon>
        <taxon>Brassicales</taxon>
        <taxon>Brassicaceae</taxon>
        <taxon>Brassiceae</taxon>
        <taxon>Brassica</taxon>
    </lineage>
</organism>
<dbReference type="HOGENOM" id="CLU_243656_0_0_1"/>
<dbReference type="InterPro" id="IPR021183">
    <property type="entry name" value="NatA_aux_su"/>
</dbReference>
<evidence type="ECO:0000256" key="1">
    <source>
        <dbReference type="ARBA" id="ARBA00022737"/>
    </source>
</evidence>
<dbReference type="PROSITE" id="PS50005">
    <property type="entry name" value="TPR"/>
    <property type="match status" value="1"/>
</dbReference>
<dbReference type="InterPro" id="IPR011990">
    <property type="entry name" value="TPR-like_helical_dom_sf"/>
</dbReference>
<dbReference type="Gramene" id="Bra003565.1">
    <property type="protein sequence ID" value="Bra003565.1-P"/>
    <property type="gene ID" value="Bra003565"/>
</dbReference>
<dbReference type="Pfam" id="PF12569">
    <property type="entry name" value="NatA_aux_su"/>
    <property type="match status" value="1"/>
</dbReference>
<dbReference type="FunFam" id="1.25.40.1010:FF:000002">
    <property type="entry name" value="N-terminal acetyltransferase catalytic subunit (NAT1)"/>
    <property type="match status" value="1"/>
</dbReference>
<reference evidence="6 7" key="2">
    <citation type="journal article" date="2018" name="Hortic Res">
        <title>Improved Brassica rapa reference genome by single-molecule sequencing and chromosome conformation capture technologies.</title>
        <authorList>
            <person name="Zhang L."/>
            <person name="Cai X."/>
            <person name="Wu J."/>
            <person name="Liu M."/>
            <person name="Grob S."/>
            <person name="Cheng F."/>
            <person name="Liang J."/>
            <person name="Cai C."/>
            <person name="Liu Z."/>
            <person name="Liu B."/>
            <person name="Wang F."/>
            <person name="Li S."/>
            <person name="Liu F."/>
            <person name="Li X."/>
            <person name="Cheng L."/>
            <person name="Yang W."/>
            <person name="Li M.H."/>
            <person name="Grossniklaus U."/>
            <person name="Zheng H."/>
            <person name="Wang X."/>
        </authorList>
    </citation>
    <scope>NUCLEOTIDE SEQUENCE [LARGE SCALE GENOMIC DNA]</scope>
    <source>
        <strain evidence="6 7">cv. Chiifu-401-42</strain>
    </source>
</reference>
<dbReference type="Proteomes" id="UP000011750">
    <property type="component" value="Chromosome A07"/>
</dbReference>
<feature type="repeat" description="PPR" evidence="4">
    <location>
        <begin position="181"/>
        <end position="217"/>
    </location>
</feature>
<dbReference type="eggNOG" id="KOG4197">
    <property type="taxonomic scope" value="Eukaryota"/>
</dbReference>
<dbReference type="InterPro" id="IPR002885">
    <property type="entry name" value="PPR_rpt"/>
</dbReference>
<dbReference type="InParanoid" id="M4CH82"/>
<evidence type="ECO:0000256" key="3">
    <source>
        <dbReference type="PROSITE-ProRule" id="PRU00339"/>
    </source>
</evidence>
<proteinExistence type="predicted"/>
<dbReference type="PROSITE" id="PS51375">
    <property type="entry name" value="PPR"/>
    <property type="match status" value="1"/>
</dbReference>
<evidence type="ECO:0000256" key="5">
    <source>
        <dbReference type="SAM" id="MobiDB-lite"/>
    </source>
</evidence>
<feature type="compositionally biased region" description="Basic and acidic residues" evidence="5">
    <location>
        <begin position="1326"/>
        <end position="1341"/>
    </location>
</feature>
<dbReference type="Gene3D" id="1.25.40.10">
    <property type="entry name" value="Tetratricopeptide repeat domain"/>
    <property type="match status" value="1"/>
</dbReference>
<evidence type="ECO:0000313" key="7">
    <source>
        <dbReference type="Proteomes" id="UP000011750"/>
    </source>
</evidence>
<name>M4CH82_BRACM</name>
<evidence type="ECO:0000256" key="4">
    <source>
        <dbReference type="PROSITE-ProRule" id="PRU00708"/>
    </source>
</evidence>
<evidence type="ECO:0000256" key="2">
    <source>
        <dbReference type="ARBA" id="ARBA00022803"/>
    </source>
</evidence>
<keyword evidence="7" id="KW-1185">Reference proteome</keyword>
<dbReference type="InterPro" id="IPR019734">
    <property type="entry name" value="TPR_rpt"/>
</dbReference>
<dbReference type="GO" id="GO:0010698">
    <property type="term" value="F:acetyltransferase activator activity"/>
    <property type="evidence" value="ECO:0000318"/>
    <property type="project" value="GO_Central"/>
</dbReference>